<accession>A0A382RDY2</accession>
<evidence type="ECO:0000256" key="1">
    <source>
        <dbReference type="SAM" id="MobiDB-lite"/>
    </source>
</evidence>
<feature type="compositionally biased region" description="Basic and acidic residues" evidence="1">
    <location>
        <begin position="14"/>
        <end position="24"/>
    </location>
</feature>
<organism evidence="2">
    <name type="scientific">marine metagenome</name>
    <dbReference type="NCBI Taxonomy" id="408172"/>
    <lineage>
        <taxon>unclassified sequences</taxon>
        <taxon>metagenomes</taxon>
        <taxon>ecological metagenomes</taxon>
    </lineage>
</organism>
<protein>
    <submittedName>
        <fullName evidence="2">Uncharacterized protein</fullName>
    </submittedName>
</protein>
<sequence>MPGGNTAYEQAQADARKKAADRRNQARVQAQENSR</sequence>
<feature type="non-terminal residue" evidence="2">
    <location>
        <position position="35"/>
    </location>
</feature>
<proteinExistence type="predicted"/>
<dbReference type="EMBL" id="UINC01121040">
    <property type="protein sequence ID" value="SVC95913.1"/>
    <property type="molecule type" value="Genomic_DNA"/>
</dbReference>
<reference evidence="2" key="1">
    <citation type="submission" date="2018-05" db="EMBL/GenBank/DDBJ databases">
        <authorList>
            <person name="Lanie J.A."/>
            <person name="Ng W.-L."/>
            <person name="Kazmierczak K.M."/>
            <person name="Andrzejewski T.M."/>
            <person name="Davidsen T.M."/>
            <person name="Wayne K.J."/>
            <person name="Tettelin H."/>
            <person name="Glass J.I."/>
            <person name="Rusch D."/>
            <person name="Podicherti R."/>
            <person name="Tsui H.-C.T."/>
            <person name="Winkler M.E."/>
        </authorList>
    </citation>
    <scope>NUCLEOTIDE SEQUENCE</scope>
</reference>
<name>A0A382RDY2_9ZZZZ</name>
<evidence type="ECO:0000313" key="2">
    <source>
        <dbReference type="EMBL" id="SVC95913.1"/>
    </source>
</evidence>
<feature type="region of interest" description="Disordered" evidence="1">
    <location>
        <begin position="1"/>
        <end position="35"/>
    </location>
</feature>
<dbReference type="AlphaFoldDB" id="A0A382RDY2"/>
<gene>
    <name evidence="2" type="ORF">METZ01_LOCUS348767</name>
</gene>